<keyword evidence="1" id="KW-0812">Transmembrane</keyword>
<dbReference type="GO" id="GO:0035556">
    <property type="term" value="P:intracellular signal transduction"/>
    <property type="evidence" value="ECO:0007669"/>
    <property type="project" value="InterPro"/>
</dbReference>
<evidence type="ECO:0000256" key="1">
    <source>
        <dbReference type="SAM" id="Phobius"/>
    </source>
</evidence>
<dbReference type="Pfam" id="PF05226">
    <property type="entry name" value="CHASE2"/>
    <property type="match status" value="1"/>
</dbReference>
<dbReference type="PANTHER" id="PTHR43081:SF1">
    <property type="entry name" value="ADENYLATE CYCLASE, TERMINAL-DIFFERENTIATION SPECIFIC"/>
    <property type="match status" value="1"/>
</dbReference>
<proteinExistence type="predicted"/>
<dbReference type="EMBL" id="JAINWA010000001">
    <property type="protein sequence ID" value="MCD1653440.1"/>
    <property type="molecule type" value="Genomic_DNA"/>
</dbReference>
<dbReference type="SMART" id="SM01080">
    <property type="entry name" value="CHASE2"/>
    <property type="match status" value="1"/>
</dbReference>
<dbReference type="Proteomes" id="UP001198163">
    <property type="component" value="Unassembled WGS sequence"/>
</dbReference>
<name>A0AAE3JIR0_9SPIR</name>
<dbReference type="InterPro" id="IPR007890">
    <property type="entry name" value="CHASE2"/>
</dbReference>
<dbReference type="InterPro" id="IPR001054">
    <property type="entry name" value="A/G_cyclase"/>
</dbReference>
<dbReference type="InterPro" id="IPR029787">
    <property type="entry name" value="Nucleotide_cyclase"/>
</dbReference>
<dbReference type="Pfam" id="PF00211">
    <property type="entry name" value="Guanylate_cyc"/>
    <property type="match status" value="1"/>
</dbReference>
<feature type="transmembrane region" description="Helical" evidence="1">
    <location>
        <begin position="581"/>
        <end position="601"/>
    </location>
</feature>
<dbReference type="SUPFAM" id="SSF55073">
    <property type="entry name" value="Nucleotide cyclase"/>
    <property type="match status" value="1"/>
</dbReference>
<comment type="caution">
    <text evidence="3">The sequence shown here is derived from an EMBL/GenBank/DDBJ whole genome shotgun (WGS) entry which is preliminary data.</text>
</comment>
<evidence type="ECO:0000259" key="2">
    <source>
        <dbReference type="PROSITE" id="PS50125"/>
    </source>
</evidence>
<keyword evidence="1" id="KW-1133">Transmembrane helix</keyword>
<reference evidence="3" key="1">
    <citation type="submission" date="2021-08" db="EMBL/GenBank/DDBJ databases">
        <title>Comparative analyses of Brucepasteria parasyntrophica and Teretinema zuelzerae.</title>
        <authorList>
            <person name="Song Y."/>
            <person name="Brune A."/>
        </authorList>
    </citation>
    <scope>NUCLEOTIDE SEQUENCE</scope>
    <source>
        <strain evidence="3">DSM 1903</strain>
    </source>
</reference>
<dbReference type="SMART" id="SM00044">
    <property type="entry name" value="CYCc"/>
    <property type="match status" value="1"/>
</dbReference>
<organism evidence="3 4">
    <name type="scientific">Teretinema zuelzerae</name>
    <dbReference type="NCBI Taxonomy" id="156"/>
    <lineage>
        <taxon>Bacteria</taxon>
        <taxon>Pseudomonadati</taxon>
        <taxon>Spirochaetota</taxon>
        <taxon>Spirochaetia</taxon>
        <taxon>Spirochaetales</taxon>
        <taxon>Treponemataceae</taxon>
        <taxon>Teretinema</taxon>
    </lineage>
</organism>
<protein>
    <submittedName>
        <fullName evidence="3">CHASE2 domain-containing protein</fullName>
    </submittedName>
</protein>
<dbReference type="PANTHER" id="PTHR43081">
    <property type="entry name" value="ADENYLATE CYCLASE, TERMINAL-DIFFERENTIATION SPECIFIC-RELATED"/>
    <property type="match status" value="1"/>
</dbReference>
<evidence type="ECO:0000313" key="4">
    <source>
        <dbReference type="Proteomes" id="UP001198163"/>
    </source>
</evidence>
<dbReference type="Gene3D" id="3.30.70.1230">
    <property type="entry name" value="Nucleotide cyclase"/>
    <property type="match status" value="1"/>
</dbReference>
<feature type="transmembrane region" description="Helical" evidence="1">
    <location>
        <begin position="608"/>
        <end position="629"/>
    </location>
</feature>
<dbReference type="InterPro" id="IPR050697">
    <property type="entry name" value="Adenylyl/Guanylyl_Cyclase_3/4"/>
</dbReference>
<keyword evidence="4" id="KW-1185">Reference proteome</keyword>
<dbReference type="GO" id="GO:0006171">
    <property type="term" value="P:cAMP biosynthetic process"/>
    <property type="evidence" value="ECO:0007669"/>
    <property type="project" value="TreeGrafter"/>
</dbReference>
<dbReference type="AlphaFoldDB" id="A0AAE3JIR0"/>
<dbReference type="PROSITE" id="PS50125">
    <property type="entry name" value="GUANYLATE_CYCLASE_2"/>
    <property type="match status" value="1"/>
</dbReference>
<sequence length="955" mass="107615">MPCFLFHVLYLSESSRNDLEDRVKIIAGILDYLKKKLEYAVAFITLAVFVSLSLTESGVKIEYGMYDTLLAIKPEVSERKDVLLVNIDDEAIEQIGAWPWTRDIIGNALVRLRESGGRYAVFDIEYLSPGQTGVNRNYVKTEFPAEYKSVHQEILQYLSDFSGAVSSGSIPVEYAVDVGTEMSGYIDERLNGLAESISSNIFQDNDEYFARSLKFFGKSYLTINAERINTNDDTEILNKWAYENRLWTNVLDPGGKIARETAHTYRDSDFERGIAPAILPLLQASSGAGFPNVIIDEDGVRRRIELLAEHEGAYVAQLVFSPVLDILKPELLERRGRTLILRNALDPKNPESGQRSDISIPLDDHGRFLINWLKRAFTSVSDPTDQSFRHISVYALKLADDLEEQLIDNLSRITEYGIRDSSGFLPYHEAAVWLLSSYADLNAWKESLMDESRNDYSGYFAARDEFFAMYEEYLTGGYDEEIKTVFDRIKEATGDSRYDELSANIMGNFQVYRDQFALYRDHISRLEKECEGSFCIIGYSGVGTSDLGVNPFQKSYANVGTHANIYNTIMTQEFIYPFPSWFSWILSFVLALVSGIAYRRIKGLKGRILFGLASIVVVYLSFAAAFALFRVYIHVFAPLMTVVVTFLLVSILKFIFSEQEKSFLRKAFTMYLSSDVVNQIVEDPSLLKLGGQEKQITALFTDIKSFSTLSEKVTPEHLVEILNKYLTVMSDIVLEQKGTIDKYIGDAIVSFFGAPIDLPDHASRACLAAVRMKQAEEKLNEEMMAANETPMPIYTRIGVNTGAMVVGNMGTDNKMNYTIMGNDVNLAARLEGVNKAYGTWILVSESTWNQTNGMFLGRKLDRVRVVGINTPVQLYNIMAVRSEASGRMVALAEKFNSAIDAYREKRFGDSIILFSKCLEIEPDDAASSIFLEKVHKLVKEGVPPDWSDVVNMTSK</sequence>
<evidence type="ECO:0000313" key="3">
    <source>
        <dbReference type="EMBL" id="MCD1653440.1"/>
    </source>
</evidence>
<gene>
    <name evidence="3" type="ORF">K7J14_01845</name>
</gene>
<feature type="domain" description="Guanylate cyclase" evidence="2">
    <location>
        <begin position="697"/>
        <end position="831"/>
    </location>
</feature>
<accession>A0AAE3JIR0</accession>
<dbReference type="CDD" id="cd07302">
    <property type="entry name" value="CHD"/>
    <property type="match status" value="1"/>
</dbReference>
<dbReference type="GO" id="GO:0004016">
    <property type="term" value="F:adenylate cyclase activity"/>
    <property type="evidence" value="ECO:0007669"/>
    <property type="project" value="UniProtKB-ARBA"/>
</dbReference>
<keyword evidence="1" id="KW-0472">Membrane</keyword>
<feature type="transmembrane region" description="Helical" evidence="1">
    <location>
        <begin position="635"/>
        <end position="656"/>
    </location>
</feature>